<sequence>TNAENLESAPTTSDNADKIKWHNMLENKASPHQNRLRAAPIKAVPSSPPPLNPNLTGQSRSLHPAIPLALRPKIPPPSSTSYYTTSPHIKHEKNETCRVSRPNSREESEKIARSFMRTKYHPGALTSSPLAEGLAGLLAAPVDKLRTMMESFLDKETKSAEVDWRCLL</sequence>
<comment type="caution">
    <text evidence="2">The sequence shown here is derived from an EMBL/GenBank/DDBJ whole genome shotgun (WGS) entry which is preliminary data.</text>
</comment>
<name>A0A8T9AZK0_9HELO</name>
<accession>A0A8T9AZK0</accession>
<feature type="non-terminal residue" evidence="2">
    <location>
        <position position="1"/>
    </location>
</feature>
<dbReference type="EMBL" id="QGMF01001350">
    <property type="protein sequence ID" value="TVY12737.1"/>
    <property type="molecule type" value="Genomic_DNA"/>
</dbReference>
<dbReference type="OrthoDB" id="9983919at2759"/>
<proteinExistence type="predicted"/>
<keyword evidence="3" id="KW-1185">Reference proteome</keyword>
<evidence type="ECO:0000313" key="2">
    <source>
        <dbReference type="EMBL" id="TVY12737.1"/>
    </source>
</evidence>
<dbReference type="Proteomes" id="UP000469559">
    <property type="component" value="Unassembled WGS sequence"/>
</dbReference>
<evidence type="ECO:0000313" key="3">
    <source>
        <dbReference type="Proteomes" id="UP000469559"/>
    </source>
</evidence>
<reference evidence="2 3" key="1">
    <citation type="submission" date="2018-05" db="EMBL/GenBank/DDBJ databases">
        <title>Whole genome sequencing for identification of molecular markers to develop diagnostic detection tools for the regulated plant pathogen Lachnellula willkommii.</title>
        <authorList>
            <person name="Giroux E."/>
            <person name="Bilodeau G."/>
        </authorList>
    </citation>
    <scope>NUCLEOTIDE SEQUENCE [LARGE SCALE GENOMIC DNA]</scope>
    <source>
        <strain evidence="2 3">CBS 203.66</strain>
    </source>
</reference>
<protein>
    <submittedName>
        <fullName evidence="2">Uncharacterized protein</fullName>
    </submittedName>
</protein>
<feature type="compositionally biased region" description="Polar residues" evidence="1">
    <location>
        <begin position="1"/>
        <end position="14"/>
    </location>
</feature>
<organism evidence="2 3">
    <name type="scientific">Lachnellula arida</name>
    <dbReference type="NCBI Taxonomy" id="1316785"/>
    <lineage>
        <taxon>Eukaryota</taxon>
        <taxon>Fungi</taxon>
        <taxon>Dikarya</taxon>
        <taxon>Ascomycota</taxon>
        <taxon>Pezizomycotina</taxon>
        <taxon>Leotiomycetes</taxon>
        <taxon>Helotiales</taxon>
        <taxon>Lachnaceae</taxon>
        <taxon>Lachnellula</taxon>
    </lineage>
</organism>
<evidence type="ECO:0000256" key="1">
    <source>
        <dbReference type="SAM" id="MobiDB-lite"/>
    </source>
</evidence>
<gene>
    <name evidence="2" type="ORF">LARI1_G009462</name>
</gene>
<feature type="compositionally biased region" description="Basic and acidic residues" evidence="1">
    <location>
        <begin position="15"/>
        <end position="25"/>
    </location>
</feature>
<dbReference type="AlphaFoldDB" id="A0A8T9AZK0"/>
<feature type="compositionally biased region" description="Basic and acidic residues" evidence="1">
    <location>
        <begin position="92"/>
        <end position="106"/>
    </location>
</feature>
<feature type="region of interest" description="Disordered" evidence="1">
    <location>
        <begin position="1"/>
        <end position="106"/>
    </location>
</feature>